<proteinExistence type="predicted"/>
<reference evidence="1" key="1">
    <citation type="submission" date="2016-05" db="EMBL/GenBank/DDBJ databases">
        <title>Microbial consortia oxidize butane by reversing methanogenesis.</title>
        <authorList>
            <person name="Laso-Perez R."/>
            <person name="Richter M."/>
            <person name="Wegener G."/>
            <person name="Musat F."/>
        </authorList>
    </citation>
    <scope>NUCLEOTIDE SEQUENCE [LARGE SCALE GENOMIC DNA]</scope>
    <source>
        <strain evidence="1">BOX2</strain>
    </source>
</reference>
<organism evidence="1 2">
    <name type="scientific">Candidatus Syntropharchaeum caldarium</name>
    <dbReference type="NCBI Taxonomy" id="1838285"/>
    <lineage>
        <taxon>Archaea</taxon>
        <taxon>Methanobacteriati</taxon>
        <taxon>Methanobacteriota</taxon>
        <taxon>Stenosarchaea group</taxon>
        <taxon>Methanomicrobia</taxon>
        <taxon>Methanosarcinales</taxon>
        <taxon>ANME-2 cluster</taxon>
        <taxon>Candidatus Syntropharchaeum</taxon>
    </lineage>
</organism>
<protein>
    <submittedName>
        <fullName evidence="1">Uncharacterized protein</fullName>
    </submittedName>
</protein>
<accession>A0A1F2PBU5</accession>
<comment type="caution">
    <text evidence="1">The sequence shown here is derived from an EMBL/GenBank/DDBJ whole genome shotgun (WGS) entry which is preliminary data.</text>
</comment>
<dbReference type="Proteomes" id="UP000186940">
    <property type="component" value="Unassembled WGS sequence"/>
</dbReference>
<dbReference type="STRING" id="1838285.SCAL_000170"/>
<evidence type="ECO:0000313" key="2">
    <source>
        <dbReference type="Proteomes" id="UP000186940"/>
    </source>
</evidence>
<sequence length="51" mass="6053">MILGNFICYQTYIPGSQRLHVYFYKMVDKIIIPEITEKMQWGEQNIGSKRA</sequence>
<dbReference type="EMBL" id="LYOS01000001">
    <property type="protein sequence ID" value="OFV68494.1"/>
    <property type="molecule type" value="Genomic_DNA"/>
</dbReference>
<gene>
    <name evidence="1" type="ORF">SCAL_000170</name>
</gene>
<evidence type="ECO:0000313" key="1">
    <source>
        <dbReference type="EMBL" id="OFV68494.1"/>
    </source>
</evidence>
<keyword evidence="2" id="KW-1185">Reference proteome</keyword>
<name>A0A1F2PBU5_9EURY</name>
<dbReference type="AlphaFoldDB" id="A0A1F2PBU5"/>